<sequence length="708" mass="76462">MSSKQRGTKRAAEAPASGPKNKSFKPSGGKDFRGKPGTKPAGKFGKPDGKFGKPAGKFDKPAGKFGKPAGRFDKPGQPNKFGKPAGKPAKKEDEPARRKRPVTQGGGDEDVDMSGDEGDDFEEQGEGEVEGEGEGEGEAVPEEKRGKMSKTERAALHAAQPHRKTLLPSHALLTETLLPLWETARRLEMPKDERTAAITALWEAVQGHALEISRGHKGGRILQTIVKYGGKEERLGVAMELQPKWREMMESKYSKFLMGKLIRYCPSIRPLLVPVIAKNLGSLLSHADAVQPISDFYDLWASAKERRGLVRGFYPREVELFDGGKEGDFPGLEGALETTGESGRLRVLEGIEKVVTEIFNATQKTALAQPIFHRLVSEYLTCIYRFLPAEDAGKKMHELLDVALESLPEIVHTKDGSAVVRDLLVRGNTKDRKSILQHLRKHVSAIAKDADAQLVLFTAFDVVDDTKLMSKAFVSDVVGLAHELAQDKNGRRAVLYLVVPTASRHFLPSTLASLATAAQTAKDIGTSKKDPVVRRREILSAASPGLLTLVADKAEEMVRDPGSGLLVTEILLHTSGDKSAAIEALTAPLATPYGDEHVLHLPHATRTYKTLLSGGHFSQATKAIDVVAPELGSAMGVSMWRAISQHEGNAIQVAAGAPFVMVELLAAIQGSEVADEAKATLTSAEAIEAVEASEMKGANVLLERIQAL</sequence>
<gene>
    <name evidence="4" type="primary">puf6</name>
    <name evidence="4" type="ORF">CcaverHIS019_0508480</name>
</gene>
<keyword evidence="1" id="KW-0694">RNA-binding</keyword>
<dbReference type="InterPro" id="IPR011989">
    <property type="entry name" value="ARM-like"/>
</dbReference>
<feature type="region of interest" description="Disordered" evidence="2">
    <location>
        <begin position="1"/>
        <end position="167"/>
    </location>
</feature>
<dbReference type="Pfam" id="PF08144">
    <property type="entry name" value="CPL"/>
    <property type="match status" value="1"/>
</dbReference>
<proteinExistence type="predicted"/>
<evidence type="ECO:0000256" key="2">
    <source>
        <dbReference type="SAM" id="MobiDB-lite"/>
    </source>
</evidence>
<dbReference type="InterPro" id="IPR016024">
    <property type="entry name" value="ARM-type_fold"/>
</dbReference>
<feature type="compositionally biased region" description="Basic and acidic residues" evidence="2">
    <location>
        <begin position="45"/>
        <end position="62"/>
    </location>
</feature>
<dbReference type="PANTHER" id="PTHR13389">
    <property type="entry name" value="PUMILIO HOMOLOG 3"/>
    <property type="match status" value="1"/>
</dbReference>
<dbReference type="PANTHER" id="PTHR13389:SF0">
    <property type="entry name" value="PUMILIO HOMOLOG 3"/>
    <property type="match status" value="1"/>
</dbReference>
<accession>A0AA48L788</accession>
<dbReference type="InterPro" id="IPR012959">
    <property type="entry name" value="CPL_dom"/>
</dbReference>
<dbReference type="GO" id="GO:0006417">
    <property type="term" value="P:regulation of translation"/>
    <property type="evidence" value="ECO:0007669"/>
    <property type="project" value="TreeGrafter"/>
</dbReference>
<dbReference type="Gene3D" id="1.25.10.10">
    <property type="entry name" value="Leucine-rich Repeat Variant"/>
    <property type="match status" value="1"/>
</dbReference>
<dbReference type="KEGG" id="ccac:CcaHIS019_0508480"/>
<dbReference type="GO" id="GO:0005730">
    <property type="term" value="C:nucleolus"/>
    <property type="evidence" value="ECO:0007669"/>
    <property type="project" value="TreeGrafter"/>
</dbReference>
<name>A0AA48L788_9TREE</name>
<evidence type="ECO:0000313" key="4">
    <source>
        <dbReference type="EMBL" id="BEI93220.1"/>
    </source>
</evidence>
<dbReference type="SUPFAM" id="SSF48371">
    <property type="entry name" value="ARM repeat"/>
    <property type="match status" value="1"/>
</dbReference>
<dbReference type="RefSeq" id="XP_060458485.1">
    <property type="nucleotide sequence ID" value="XM_060602052.1"/>
</dbReference>
<dbReference type="Proteomes" id="UP001233271">
    <property type="component" value="Chromosome 5"/>
</dbReference>
<evidence type="ECO:0000313" key="5">
    <source>
        <dbReference type="Proteomes" id="UP001233271"/>
    </source>
</evidence>
<organism evidence="4 5">
    <name type="scientific">Cutaneotrichosporon cavernicola</name>
    <dbReference type="NCBI Taxonomy" id="279322"/>
    <lineage>
        <taxon>Eukaryota</taxon>
        <taxon>Fungi</taxon>
        <taxon>Dikarya</taxon>
        <taxon>Basidiomycota</taxon>
        <taxon>Agaricomycotina</taxon>
        <taxon>Tremellomycetes</taxon>
        <taxon>Trichosporonales</taxon>
        <taxon>Trichosporonaceae</taxon>
        <taxon>Cutaneotrichosporon</taxon>
    </lineage>
</organism>
<dbReference type="GeneID" id="85497090"/>
<protein>
    <recommendedName>
        <fullName evidence="3">CPL domain-containing protein</fullName>
    </recommendedName>
</protein>
<reference evidence="4" key="1">
    <citation type="journal article" date="2023" name="BMC Genomics">
        <title>Chromosome-level genome assemblies of Cutaneotrichosporon spp. (Trichosporonales, Basidiomycota) reveal imbalanced evolution between nucleotide sequences and chromosome synteny.</title>
        <authorList>
            <person name="Kobayashi Y."/>
            <person name="Kayamori A."/>
            <person name="Aoki K."/>
            <person name="Shiwa Y."/>
            <person name="Matsutani M."/>
            <person name="Fujita N."/>
            <person name="Sugita T."/>
            <person name="Iwasaki W."/>
            <person name="Tanaka N."/>
            <person name="Takashima M."/>
        </authorList>
    </citation>
    <scope>NUCLEOTIDE SEQUENCE</scope>
    <source>
        <strain evidence="4">HIS019</strain>
    </source>
</reference>
<keyword evidence="5" id="KW-1185">Reference proteome</keyword>
<dbReference type="GO" id="GO:0003729">
    <property type="term" value="F:mRNA binding"/>
    <property type="evidence" value="ECO:0007669"/>
    <property type="project" value="TreeGrafter"/>
</dbReference>
<dbReference type="AlphaFoldDB" id="A0AA48L788"/>
<dbReference type="InterPro" id="IPR040059">
    <property type="entry name" value="PUM3"/>
</dbReference>
<evidence type="ECO:0000259" key="3">
    <source>
        <dbReference type="Pfam" id="PF08144"/>
    </source>
</evidence>
<feature type="compositionally biased region" description="Basic and acidic residues" evidence="2">
    <location>
        <begin position="141"/>
        <end position="155"/>
    </location>
</feature>
<feature type="domain" description="CPL" evidence="3">
    <location>
        <begin position="486"/>
        <end position="621"/>
    </location>
</feature>
<dbReference type="EMBL" id="AP028216">
    <property type="protein sequence ID" value="BEI93220.1"/>
    <property type="molecule type" value="Genomic_DNA"/>
</dbReference>
<feature type="compositionally biased region" description="Acidic residues" evidence="2">
    <location>
        <begin position="107"/>
        <end position="140"/>
    </location>
</feature>
<evidence type="ECO:0000256" key="1">
    <source>
        <dbReference type="ARBA" id="ARBA00022884"/>
    </source>
</evidence>